<dbReference type="InterPro" id="IPR024463">
    <property type="entry name" value="Transposase_TnpC_homeodom"/>
</dbReference>
<sequence>MLLVEKLQRVLFGAKSEKVLRQIDRLELQLEEPQAVSAIEESKAVVQQNSLRRPATFADLYRNIFRAESIFPVMRRVPTAAAGCADSATM</sequence>
<dbReference type="RefSeq" id="WP_184219338.1">
    <property type="nucleotide sequence ID" value="NZ_JACHIP010000005.1"/>
</dbReference>
<evidence type="ECO:0000313" key="3">
    <source>
        <dbReference type="Proteomes" id="UP000540989"/>
    </source>
</evidence>
<proteinExistence type="predicted"/>
<name>A0A7W7ZFH0_9BACT</name>
<reference evidence="2 3" key="1">
    <citation type="submission" date="2020-08" db="EMBL/GenBank/DDBJ databases">
        <title>Genomic Encyclopedia of Type Strains, Phase IV (KMG-V): Genome sequencing to study the core and pangenomes of soil and plant-associated prokaryotes.</title>
        <authorList>
            <person name="Whitman W."/>
        </authorList>
    </citation>
    <scope>NUCLEOTIDE SEQUENCE [LARGE SCALE GENOMIC DNA]</scope>
    <source>
        <strain evidence="2 3">M8UP14</strain>
    </source>
</reference>
<dbReference type="Proteomes" id="UP000540989">
    <property type="component" value="Unassembled WGS sequence"/>
</dbReference>
<evidence type="ECO:0000313" key="2">
    <source>
        <dbReference type="EMBL" id="MBB5058852.1"/>
    </source>
</evidence>
<evidence type="ECO:0000259" key="1">
    <source>
        <dbReference type="Pfam" id="PF13007"/>
    </source>
</evidence>
<feature type="domain" description="Transposase TnpC homeodomain" evidence="1">
    <location>
        <begin position="3"/>
        <end position="55"/>
    </location>
</feature>
<comment type="caution">
    <text evidence="2">The sequence shown here is derived from an EMBL/GenBank/DDBJ whole genome shotgun (WGS) entry which is preliminary data.</text>
</comment>
<dbReference type="EMBL" id="JACHIP010000005">
    <property type="protein sequence ID" value="MBB5058852.1"/>
    <property type="molecule type" value="Genomic_DNA"/>
</dbReference>
<organism evidence="2 3">
    <name type="scientific">Granulicella aggregans</name>
    <dbReference type="NCBI Taxonomy" id="474949"/>
    <lineage>
        <taxon>Bacteria</taxon>
        <taxon>Pseudomonadati</taxon>
        <taxon>Acidobacteriota</taxon>
        <taxon>Terriglobia</taxon>
        <taxon>Terriglobales</taxon>
        <taxon>Acidobacteriaceae</taxon>
        <taxon>Granulicella</taxon>
    </lineage>
</organism>
<dbReference type="AlphaFoldDB" id="A0A7W7ZFH0"/>
<accession>A0A7W7ZFH0</accession>
<keyword evidence="3" id="KW-1185">Reference proteome</keyword>
<protein>
    <recommendedName>
        <fullName evidence="1">Transposase TnpC homeodomain domain-containing protein</fullName>
    </recommendedName>
</protein>
<gene>
    <name evidence="2" type="ORF">HDF16_003575</name>
</gene>
<dbReference type="Pfam" id="PF13007">
    <property type="entry name" value="LZ_Tnp_IS66"/>
    <property type="match status" value="1"/>
</dbReference>